<dbReference type="PANTHER" id="PTHR30408">
    <property type="entry name" value="TYPE-1 RESTRICTION ENZYME ECOKI SPECIFICITY PROTEIN"/>
    <property type="match status" value="1"/>
</dbReference>
<dbReference type="eggNOG" id="COG0732">
    <property type="taxonomic scope" value="Bacteria"/>
</dbReference>
<dbReference type="GO" id="GO:0009307">
    <property type="term" value="P:DNA restriction-modification system"/>
    <property type="evidence" value="ECO:0007669"/>
    <property type="project" value="UniProtKB-KW"/>
</dbReference>
<gene>
    <name evidence="5" type="ORF">WOSG25_010160</name>
</gene>
<dbReference type="Gene3D" id="3.90.220.20">
    <property type="entry name" value="DNA methylase specificity domains"/>
    <property type="match status" value="1"/>
</dbReference>
<name>A0A069CRC6_WEIOS</name>
<evidence type="ECO:0000259" key="4">
    <source>
        <dbReference type="Pfam" id="PF01420"/>
    </source>
</evidence>
<keyword evidence="6" id="KW-1185">Reference proteome</keyword>
<organism evidence="5 6">
    <name type="scientific">Weissella oryzae (strain DSM 25784 / JCM 18191 / LMG 30913 / SG25)</name>
    <dbReference type="NCBI Taxonomy" id="1329250"/>
    <lineage>
        <taxon>Bacteria</taxon>
        <taxon>Bacillati</taxon>
        <taxon>Bacillota</taxon>
        <taxon>Bacilli</taxon>
        <taxon>Lactobacillales</taxon>
        <taxon>Lactobacillaceae</taxon>
        <taxon>Weissella</taxon>
    </lineage>
</organism>
<reference evidence="6" key="1">
    <citation type="journal article" date="2014" name="Genome Announc.">
        <title>Draft genome sequence of Weissella oryzae SG25T, isolated from fermented rice grains.</title>
        <authorList>
            <person name="Tanizawa Y."/>
            <person name="Fujisawa T."/>
            <person name="Mochizuki T."/>
            <person name="Kaminuma E."/>
            <person name="Suzuki Y."/>
            <person name="Nakamura Y."/>
            <person name="Tohno M."/>
        </authorList>
    </citation>
    <scope>NUCLEOTIDE SEQUENCE [LARGE SCALE GENOMIC DNA]</scope>
    <source>
        <strain evidence="6">DSM 25784 / JCM 18191 / LMG 30913 / SG25</strain>
    </source>
</reference>
<sequence>MDKGFPFVNLQDIFGKTVLDCSDDFGLAESTEKQRLDYNLLAGDILFIRSSVKPSGVGETALVPMNLINTTYSGFIIRMRFNVSFDNDFKRFALTSKDIRNQIMARATSSANTNINQDSLALIRLSYPSIQEQQKIGNFFAKLDHLITLHQRKSK</sequence>
<comment type="similarity">
    <text evidence="1">Belongs to the type-I restriction system S methylase family.</text>
</comment>
<evidence type="ECO:0000256" key="1">
    <source>
        <dbReference type="ARBA" id="ARBA00010923"/>
    </source>
</evidence>
<keyword evidence="2" id="KW-0680">Restriction system</keyword>
<dbReference type="InterPro" id="IPR044946">
    <property type="entry name" value="Restrct_endonuc_typeI_TRD_sf"/>
</dbReference>
<dbReference type="Pfam" id="PF01420">
    <property type="entry name" value="Methylase_S"/>
    <property type="match status" value="1"/>
</dbReference>
<proteinExistence type="inferred from homology"/>
<evidence type="ECO:0000256" key="3">
    <source>
        <dbReference type="ARBA" id="ARBA00023125"/>
    </source>
</evidence>
<dbReference type="EMBL" id="DF820484">
    <property type="protein sequence ID" value="GAK29929.1"/>
    <property type="molecule type" value="Genomic_DNA"/>
</dbReference>
<feature type="domain" description="Type I restriction modification DNA specificity" evidence="4">
    <location>
        <begin position="30"/>
        <end position="153"/>
    </location>
</feature>
<dbReference type="InterPro" id="IPR000055">
    <property type="entry name" value="Restrct_endonuc_typeI_TRD"/>
</dbReference>
<dbReference type="GO" id="GO:0003677">
    <property type="term" value="F:DNA binding"/>
    <property type="evidence" value="ECO:0007669"/>
    <property type="project" value="UniProtKB-KW"/>
</dbReference>
<accession>A0A069CRC6</accession>
<dbReference type="AlphaFoldDB" id="A0A069CRC6"/>
<dbReference type="SUPFAM" id="SSF116734">
    <property type="entry name" value="DNA methylase specificity domain"/>
    <property type="match status" value="1"/>
</dbReference>
<keyword evidence="3" id="KW-0238">DNA-binding</keyword>
<dbReference type="Proteomes" id="UP000030643">
    <property type="component" value="Unassembled WGS sequence"/>
</dbReference>
<evidence type="ECO:0000313" key="5">
    <source>
        <dbReference type="EMBL" id="GAK29929.1"/>
    </source>
</evidence>
<evidence type="ECO:0000313" key="6">
    <source>
        <dbReference type="Proteomes" id="UP000030643"/>
    </source>
</evidence>
<dbReference type="STRING" id="1329250.WOSG25_010160"/>
<protein>
    <submittedName>
        <fullName evidence="5">Putative restriction and modification system specificity protein</fullName>
    </submittedName>
</protein>
<evidence type="ECO:0000256" key="2">
    <source>
        <dbReference type="ARBA" id="ARBA00022747"/>
    </source>
</evidence>
<dbReference type="InterPro" id="IPR052021">
    <property type="entry name" value="Type-I_RS_S_subunit"/>
</dbReference>
<dbReference type="PANTHER" id="PTHR30408:SF12">
    <property type="entry name" value="TYPE I RESTRICTION ENZYME MJAVIII SPECIFICITY SUBUNIT"/>
    <property type="match status" value="1"/>
</dbReference>